<evidence type="ECO:0000313" key="2">
    <source>
        <dbReference type="EMBL" id="MCD2425811.1"/>
    </source>
</evidence>
<sequence>MKRKNILLGAFALLLVLGFGSCQKSDLPLDGTVSKERIAALQSNLKKALHDTTQGWVMMVQGLNANVRTAMPVLLKFDTLTGDVTTRTLFSKDKQSSKFVLSASTGVPLLSFSTFSYISQTYTAANTAITDFFFKVLDVTADSITIQPFRKGNIYQSEGGAIMKLFRASSDKMKWALDLLNAPGNTGNIFTQTSLFGRDLEVRLKASFATDSIRSRTGFYSWGGSLNVVKSNTPITRTYPTLNPIVIEFYTTFPIPANAVPLDVNTVVGDGLIYWQPTTALTPADYFLNGPNATINFLKTDYLLIKSMTANSVEVYAVDASGNVCITGRIGD</sequence>
<dbReference type="Proteomes" id="UP001199816">
    <property type="component" value="Unassembled WGS sequence"/>
</dbReference>
<name>A0ABS8Q0V7_9BACT</name>
<proteinExistence type="predicted"/>
<dbReference type="Pfam" id="PF14135">
    <property type="entry name" value="DUF4302"/>
    <property type="match status" value="1"/>
</dbReference>
<dbReference type="EMBL" id="JAJNEC010000007">
    <property type="protein sequence ID" value="MCD2425811.1"/>
    <property type="molecule type" value="Genomic_DNA"/>
</dbReference>
<feature type="signal peptide" evidence="1">
    <location>
        <begin position="1"/>
        <end position="24"/>
    </location>
</feature>
<dbReference type="InterPro" id="IPR025396">
    <property type="entry name" value="DUF4302"/>
</dbReference>
<protein>
    <submittedName>
        <fullName evidence="2">DUF4302 domain-containing protein</fullName>
    </submittedName>
</protein>
<comment type="caution">
    <text evidence="2">The sequence shown here is derived from an EMBL/GenBank/DDBJ whole genome shotgun (WGS) entry which is preliminary data.</text>
</comment>
<keyword evidence="1" id="KW-0732">Signal</keyword>
<dbReference type="RefSeq" id="WP_231008393.1">
    <property type="nucleotide sequence ID" value="NZ_JAJNEC010000007.1"/>
</dbReference>
<feature type="chain" id="PRO_5045286367" evidence="1">
    <location>
        <begin position="25"/>
        <end position="332"/>
    </location>
</feature>
<evidence type="ECO:0000313" key="3">
    <source>
        <dbReference type="Proteomes" id="UP001199816"/>
    </source>
</evidence>
<dbReference type="PROSITE" id="PS51257">
    <property type="entry name" value="PROKAR_LIPOPROTEIN"/>
    <property type="match status" value="1"/>
</dbReference>
<organism evidence="2 3">
    <name type="scientific">Niabella pedocola</name>
    <dbReference type="NCBI Taxonomy" id="1752077"/>
    <lineage>
        <taxon>Bacteria</taxon>
        <taxon>Pseudomonadati</taxon>
        <taxon>Bacteroidota</taxon>
        <taxon>Chitinophagia</taxon>
        <taxon>Chitinophagales</taxon>
        <taxon>Chitinophagaceae</taxon>
        <taxon>Niabella</taxon>
    </lineage>
</organism>
<gene>
    <name evidence="2" type="ORF">LQ567_23710</name>
</gene>
<evidence type="ECO:0000256" key="1">
    <source>
        <dbReference type="SAM" id="SignalP"/>
    </source>
</evidence>
<reference evidence="2 3" key="1">
    <citation type="submission" date="2021-11" db="EMBL/GenBank/DDBJ databases">
        <title>Genomic of Niabella pedocola.</title>
        <authorList>
            <person name="Wu T."/>
        </authorList>
    </citation>
    <scope>NUCLEOTIDE SEQUENCE [LARGE SCALE GENOMIC DNA]</scope>
    <source>
        <strain evidence="2 3">JCM 31011</strain>
    </source>
</reference>
<keyword evidence="3" id="KW-1185">Reference proteome</keyword>
<accession>A0ABS8Q0V7</accession>